<accession>A0A1Y2HCW1</accession>
<reference evidence="1 2" key="1">
    <citation type="submission" date="2016-07" db="EMBL/GenBank/DDBJ databases">
        <title>Pervasive Adenine N6-methylation of Active Genes in Fungi.</title>
        <authorList>
            <consortium name="DOE Joint Genome Institute"/>
            <person name="Mondo S.J."/>
            <person name="Dannebaum R.O."/>
            <person name="Kuo R.C."/>
            <person name="Labutti K."/>
            <person name="Haridas S."/>
            <person name="Kuo A."/>
            <person name="Salamov A."/>
            <person name="Ahrendt S.R."/>
            <person name="Lipzen A."/>
            <person name="Sullivan W."/>
            <person name="Andreopoulos W.B."/>
            <person name="Clum A."/>
            <person name="Lindquist E."/>
            <person name="Daum C."/>
            <person name="Ramamoorthy G.K."/>
            <person name="Gryganskyi A."/>
            <person name="Culley D."/>
            <person name="Magnuson J.K."/>
            <person name="James T.Y."/>
            <person name="O'Malley M.A."/>
            <person name="Stajich J.E."/>
            <person name="Spatafora J.W."/>
            <person name="Visel A."/>
            <person name="Grigoriev I.V."/>
        </authorList>
    </citation>
    <scope>NUCLEOTIDE SEQUENCE [LARGE SCALE GENOMIC DNA]</scope>
    <source>
        <strain evidence="1 2">PL171</strain>
    </source>
</reference>
<dbReference type="EMBL" id="MCFL01000058">
    <property type="protein sequence ID" value="ORZ31533.1"/>
    <property type="molecule type" value="Genomic_DNA"/>
</dbReference>
<evidence type="ECO:0000313" key="2">
    <source>
        <dbReference type="Proteomes" id="UP000193411"/>
    </source>
</evidence>
<gene>
    <name evidence="1" type="ORF">BCR44DRAFT_1441964</name>
</gene>
<organism evidence="1 2">
    <name type="scientific">Catenaria anguillulae PL171</name>
    <dbReference type="NCBI Taxonomy" id="765915"/>
    <lineage>
        <taxon>Eukaryota</taxon>
        <taxon>Fungi</taxon>
        <taxon>Fungi incertae sedis</taxon>
        <taxon>Blastocladiomycota</taxon>
        <taxon>Blastocladiomycetes</taxon>
        <taxon>Blastocladiales</taxon>
        <taxon>Catenariaceae</taxon>
        <taxon>Catenaria</taxon>
    </lineage>
</organism>
<name>A0A1Y2HCW1_9FUNG</name>
<comment type="caution">
    <text evidence="1">The sequence shown here is derived from an EMBL/GenBank/DDBJ whole genome shotgun (WGS) entry which is preliminary data.</text>
</comment>
<evidence type="ECO:0000313" key="1">
    <source>
        <dbReference type="EMBL" id="ORZ31533.1"/>
    </source>
</evidence>
<proteinExistence type="predicted"/>
<protein>
    <submittedName>
        <fullName evidence="1">Uncharacterized protein</fullName>
    </submittedName>
</protein>
<sequence length="101" mass="11127">MHTYTSYINPPHHPRPACPTPSLLWARRHWSPCAIPRVITTTWAASHSPQSTLPFVPSTLRYCIPHAFLNIHTTPCTLKTTTAGTPIKNPAAARIADHASP</sequence>
<dbReference type="AlphaFoldDB" id="A0A1Y2HCW1"/>
<keyword evidence="2" id="KW-1185">Reference proteome</keyword>
<dbReference type="Proteomes" id="UP000193411">
    <property type="component" value="Unassembled WGS sequence"/>
</dbReference>